<dbReference type="AlphaFoldDB" id="X1PAG4"/>
<name>X1PAG4_9ZZZZ</name>
<dbReference type="EMBL" id="BARV01037640">
    <property type="protein sequence ID" value="GAI52848.1"/>
    <property type="molecule type" value="Genomic_DNA"/>
</dbReference>
<feature type="non-terminal residue" evidence="1">
    <location>
        <position position="1"/>
    </location>
</feature>
<protein>
    <submittedName>
        <fullName evidence="1">Uncharacterized protein</fullName>
    </submittedName>
</protein>
<comment type="caution">
    <text evidence="1">The sequence shown here is derived from an EMBL/GenBank/DDBJ whole genome shotgun (WGS) entry which is preliminary data.</text>
</comment>
<proteinExistence type="predicted"/>
<evidence type="ECO:0000313" key="1">
    <source>
        <dbReference type="EMBL" id="GAI52848.1"/>
    </source>
</evidence>
<reference evidence="1" key="1">
    <citation type="journal article" date="2014" name="Front. Microbiol.">
        <title>High frequency of phylogenetically diverse reductive dehalogenase-homologous genes in deep subseafloor sedimentary metagenomes.</title>
        <authorList>
            <person name="Kawai M."/>
            <person name="Futagami T."/>
            <person name="Toyoda A."/>
            <person name="Takaki Y."/>
            <person name="Nishi S."/>
            <person name="Hori S."/>
            <person name="Arai W."/>
            <person name="Tsubouchi T."/>
            <person name="Morono Y."/>
            <person name="Uchiyama I."/>
            <person name="Ito T."/>
            <person name="Fujiyama A."/>
            <person name="Inagaki F."/>
            <person name="Takami H."/>
        </authorList>
    </citation>
    <scope>NUCLEOTIDE SEQUENCE</scope>
    <source>
        <strain evidence="1">Expedition CK06-06</strain>
    </source>
</reference>
<accession>X1PAG4</accession>
<organism evidence="1">
    <name type="scientific">marine sediment metagenome</name>
    <dbReference type="NCBI Taxonomy" id="412755"/>
    <lineage>
        <taxon>unclassified sequences</taxon>
        <taxon>metagenomes</taxon>
        <taxon>ecological metagenomes</taxon>
    </lineage>
</organism>
<sequence length="75" mass="8282">LCCLGFECEQYRIMKEKMPREGERISTAMGVASVVGGNPLKETVLVELESGARVELPLDEVTTEGKELRGKRQKG</sequence>
<gene>
    <name evidence="1" type="ORF">S06H3_58185</name>
</gene>